<keyword evidence="8" id="KW-1185">Reference proteome</keyword>
<gene>
    <name evidence="7" type="ORF">D6T64_21805</name>
</gene>
<protein>
    <submittedName>
        <fullName evidence="7">FAD-binding oxidoreductase</fullName>
    </submittedName>
</protein>
<proteinExistence type="inferred from homology"/>
<feature type="domain" description="FAD-binding PCMH-type" evidence="6">
    <location>
        <begin position="41"/>
        <end position="211"/>
    </location>
</feature>
<dbReference type="SUPFAM" id="SSF56176">
    <property type="entry name" value="FAD-binding/transporter-associated domain-like"/>
    <property type="match status" value="1"/>
</dbReference>
<comment type="cofactor">
    <cofactor evidence="1">
        <name>FAD</name>
        <dbReference type="ChEBI" id="CHEBI:57692"/>
    </cofactor>
</comment>
<keyword evidence="4" id="KW-0274">FAD</keyword>
<dbReference type="Gene3D" id="3.30.43.10">
    <property type="entry name" value="Uridine Diphospho-n-acetylenolpyruvylglucosamine Reductase, domain 2"/>
    <property type="match status" value="1"/>
</dbReference>
<evidence type="ECO:0000256" key="5">
    <source>
        <dbReference type="ARBA" id="ARBA00023002"/>
    </source>
</evidence>
<dbReference type="PROSITE" id="PS51387">
    <property type="entry name" value="FAD_PCMH"/>
    <property type="match status" value="1"/>
</dbReference>
<evidence type="ECO:0000256" key="1">
    <source>
        <dbReference type="ARBA" id="ARBA00001974"/>
    </source>
</evidence>
<evidence type="ECO:0000256" key="2">
    <source>
        <dbReference type="ARBA" id="ARBA00005466"/>
    </source>
</evidence>
<evidence type="ECO:0000313" key="7">
    <source>
        <dbReference type="EMBL" id="RJT84781.1"/>
    </source>
</evidence>
<dbReference type="InterPro" id="IPR036318">
    <property type="entry name" value="FAD-bd_PCMH-like_sf"/>
</dbReference>
<dbReference type="InterPro" id="IPR050416">
    <property type="entry name" value="FAD-linked_Oxidoreductase"/>
</dbReference>
<dbReference type="OrthoDB" id="9775082at2"/>
<accession>A0A3A5MHB2</accession>
<dbReference type="PROSITE" id="PS00862">
    <property type="entry name" value="OX2_COVAL_FAD"/>
    <property type="match status" value="1"/>
</dbReference>
<evidence type="ECO:0000256" key="3">
    <source>
        <dbReference type="ARBA" id="ARBA00022630"/>
    </source>
</evidence>
<dbReference type="InterPro" id="IPR006094">
    <property type="entry name" value="Oxid_FAD_bind_N"/>
</dbReference>
<dbReference type="PANTHER" id="PTHR42973">
    <property type="entry name" value="BINDING OXIDOREDUCTASE, PUTATIVE (AFU_ORTHOLOGUE AFUA_1G17690)-RELATED"/>
    <property type="match status" value="1"/>
</dbReference>
<dbReference type="GO" id="GO:0071949">
    <property type="term" value="F:FAD binding"/>
    <property type="evidence" value="ECO:0007669"/>
    <property type="project" value="InterPro"/>
</dbReference>
<evidence type="ECO:0000259" key="6">
    <source>
        <dbReference type="PROSITE" id="PS51387"/>
    </source>
</evidence>
<dbReference type="AlphaFoldDB" id="A0A3A5MHB2"/>
<keyword evidence="3" id="KW-0285">Flavoprotein</keyword>
<dbReference type="InterPro" id="IPR016169">
    <property type="entry name" value="FAD-bd_PCMH_sub2"/>
</dbReference>
<reference evidence="7 8" key="1">
    <citation type="submission" date="2018-09" db="EMBL/GenBank/DDBJ databases">
        <title>Novel species of Cryobacterium.</title>
        <authorList>
            <person name="Liu Q."/>
            <person name="Xin Y.-H."/>
        </authorList>
    </citation>
    <scope>NUCLEOTIDE SEQUENCE [LARGE SCALE GENOMIC DNA]</scope>
    <source>
        <strain evidence="7 8">Hh39</strain>
    </source>
</reference>
<dbReference type="Pfam" id="PF08031">
    <property type="entry name" value="BBE"/>
    <property type="match status" value="1"/>
</dbReference>
<keyword evidence="5" id="KW-0560">Oxidoreductase</keyword>
<dbReference type="Proteomes" id="UP000272015">
    <property type="component" value="Unassembled WGS sequence"/>
</dbReference>
<dbReference type="InterPro" id="IPR016167">
    <property type="entry name" value="FAD-bd_PCMH_sub1"/>
</dbReference>
<comment type="caution">
    <text evidence="7">The sequence shown here is derived from an EMBL/GenBank/DDBJ whole genome shotgun (WGS) entry which is preliminary data.</text>
</comment>
<dbReference type="PANTHER" id="PTHR42973:SF39">
    <property type="entry name" value="FAD-BINDING PCMH-TYPE DOMAIN-CONTAINING PROTEIN"/>
    <property type="match status" value="1"/>
</dbReference>
<dbReference type="RefSeq" id="WP_119976775.1">
    <property type="nucleotide sequence ID" value="NZ_JBHSQA010000002.1"/>
</dbReference>
<sequence>MNSADGFTRAVADLRQAVAGRVIVPGEAGYDEARRVWNGMIDRRPALVVQAAHADDIAAALRFARERQLPVAVRGGGHNVAGNGTVNDGLVLDLGALNRVQVLPGTRTVRVQAGATIGIIDAATEPFGLFVPSGVVSSTGIAGLTLGGGIGWMTRAHGLTVDNLLEVEMVTVHGRVVHASATENAELFWGLRGGGGNFGVVTSFTFQAHPLPPEVFSGNFVYGQEHWGDALRAYASWTHDLPDALTSIMSFLVPPHDWGLGDDPRMLFGFAWATPFLEEGARALDELRRAAPPDAEIVEPVKWTTWQSAADELFPKGVRGYWKNTSLDHLDEDVIDVLVRRGAEQTWRGTGFDVHHLGGAFGRVPESATPFPSRTAQFWLNIYGFWADAGDDAERIRFVRNFAAEMAPLGSGGLYVNFMGEERGTDAGVQDAREQAIAVYGQRKFERLSALKREYDPENVLRLNHNIPPASTVTT</sequence>
<dbReference type="GO" id="GO:0016491">
    <property type="term" value="F:oxidoreductase activity"/>
    <property type="evidence" value="ECO:0007669"/>
    <property type="project" value="UniProtKB-KW"/>
</dbReference>
<evidence type="ECO:0000313" key="8">
    <source>
        <dbReference type="Proteomes" id="UP000272015"/>
    </source>
</evidence>
<dbReference type="Gene3D" id="3.30.465.10">
    <property type="match status" value="1"/>
</dbReference>
<dbReference type="Pfam" id="PF01565">
    <property type="entry name" value="FAD_binding_4"/>
    <property type="match status" value="1"/>
</dbReference>
<dbReference type="InterPro" id="IPR016166">
    <property type="entry name" value="FAD-bd_PCMH"/>
</dbReference>
<dbReference type="InterPro" id="IPR006093">
    <property type="entry name" value="Oxy_OxRdtase_FAD_BS"/>
</dbReference>
<dbReference type="EMBL" id="QZVS01000097">
    <property type="protein sequence ID" value="RJT84781.1"/>
    <property type="molecule type" value="Genomic_DNA"/>
</dbReference>
<evidence type="ECO:0000256" key="4">
    <source>
        <dbReference type="ARBA" id="ARBA00022827"/>
    </source>
</evidence>
<organism evidence="7 8">
    <name type="scientific">Cryobacterium melibiosiphilum</name>
    <dbReference type="NCBI Taxonomy" id="995039"/>
    <lineage>
        <taxon>Bacteria</taxon>
        <taxon>Bacillati</taxon>
        <taxon>Actinomycetota</taxon>
        <taxon>Actinomycetes</taxon>
        <taxon>Micrococcales</taxon>
        <taxon>Microbacteriaceae</taxon>
        <taxon>Cryobacterium</taxon>
    </lineage>
</organism>
<name>A0A3A5MHB2_9MICO</name>
<dbReference type="Gene3D" id="3.40.462.20">
    <property type="match status" value="1"/>
</dbReference>
<comment type="similarity">
    <text evidence="2">Belongs to the oxygen-dependent FAD-linked oxidoreductase family.</text>
</comment>
<dbReference type="InterPro" id="IPR012951">
    <property type="entry name" value="BBE"/>
</dbReference>